<comment type="caution">
    <text evidence="9">The sequence shown here is derived from an EMBL/GenBank/DDBJ whole genome shotgun (WGS) entry which is preliminary data.</text>
</comment>
<dbReference type="EMBL" id="NMUH01000094">
    <property type="protein sequence ID" value="MQL71287.1"/>
    <property type="molecule type" value="Genomic_DNA"/>
</dbReference>
<keyword evidence="6" id="KW-1133">Transmembrane helix</keyword>
<feature type="domain" description="AMP-dependent synthetase/ligase" evidence="7">
    <location>
        <begin position="56"/>
        <end position="413"/>
    </location>
</feature>
<sequence>MEFVGESGFCEATGVYHSQWDCTSTSANTRLLFQPSSPPSSSSSSLPGFLLSPDLPAKPAFVDGATGATLSYGDLRARAASVARALRGMGVNKGDVVLLVSPNSLHFSALVLGIMAAGAVFSTANFLNTREEMETQVQDSRPVLVVTTQELRYKLEGLISGPLVLVQELLAGQHAQAPQPPAFEGALEVALGDTAALMYSSGTTGKSKAVVCSHGNLIAMSRLLGQVWGAGCAARGAARPGDEVYLCAVPLSHMFGFSLFVCGALAAGATVVVLGRYSLERLLGAVGEHGVTRVPAVPPMVIQMSRAGTAARRFDLGSLREVICSGAPLGREHMDRFARSYPGVTLSQCYGLTETSGPITLCDGVPGRLHASIGRLIPSVEAKVADVRTRRGLPPNKLGELCVRGPPIMQGYLNNPEATSLAIDEEGWLHTGDLCYIDGRGLVYLVDRIKELIKYKAYQVAPAELEEILCRHPDVDDVAVIPHPDEEAGEIPMACVVKRAGSSVREDDIVSFVASKVAPYKKIRRVRFVDFVPRSPSGKILRRRLRELTNLENQRLEISPRL</sequence>
<comment type="similarity">
    <text evidence="1">Belongs to the ATP-dependent AMP-binding enzyme family.</text>
</comment>
<proteinExistence type="inferred from homology"/>
<evidence type="ECO:0000313" key="9">
    <source>
        <dbReference type="EMBL" id="MQL71287.1"/>
    </source>
</evidence>
<dbReference type="InterPro" id="IPR042099">
    <property type="entry name" value="ANL_N_sf"/>
</dbReference>
<dbReference type="Gene3D" id="3.30.300.30">
    <property type="match status" value="1"/>
</dbReference>
<dbReference type="PANTHER" id="PTHR24096:SF338">
    <property type="entry name" value="4-COUMARATE--COA LIGASE-LIKE 8-RELATED"/>
    <property type="match status" value="1"/>
</dbReference>
<evidence type="ECO:0000256" key="6">
    <source>
        <dbReference type="SAM" id="Phobius"/>
    </source>
</evidence>
<dbReference type="SUPFAM" id="SSF56801">
    <property type="entry name" value="Acetyl-CoA synthetase-like"/>
    <property type="match status" value="1"/>
</dbReference>
<dbReference type="InterPro" id="IPR000873">
    <property type="entry name" value="AMP-dep_synth/lig_dom"/>
</dbReference>
<dbReference type="GO" id="GO:0016207">
    <property type="term" value="F:4-coumarate-CoA ligase activity"/>
    <property type="evidence" value="ECO:0007669"/>
    <property type="project" value="UniProtKB-EC"/>
</dbReference>
<evidence type="ECO:0000259" key="8">
    <source>
        <dbReference type="Pfam" id="PF13193"/>
    </source>
</evidence>
<dbReference type="PROSITE" id="PS00455">
    <property type="entry name" value="AMP_BINDING"/>
    <property type="match status" value="1"/>
</dbReference>
<evidence type="ECO:0000256" key="1">
    <source>
        <dbReference type="ARBA" id="ARBA00006432"/>
    </source>
</evidence>
<dbReference type="InterPro" id="IPR020845">
    <property type="entry name" value="AMP-binding_CS"/>
</dbReference>
<dbReference type="Pfam" id="PF13193">
    <property type="entry name" value="AMP-binding_C"/>
    <property type="match status" value="1"/>
</dbReference>
<keyword evidence="4" id="KW-0547">Nucleotide-binding</keyword>
<dbReference type="Proteomes" id="UP000652761">
    <property type="component" value="Unassembled WGS sequence"/>
</dbReference>
<accession>A0A843TMK9</accession>
<dbReference type="AlphaFoldDB" id="A0A843TMK9"/>
<feature type="transmembrane region" description="Helical" evidence="6">
    <location>
        <begin position="254"/>
        <end position="274"/>
    </location>
</feature>
<evidence type="ECO:0000313" key="10">
    <source>
        <dbReference type="Proteomes" id="UP000652761"/>
    </source>
</evidence>
<organism evidence="9 10">
    <name type="scientific">Colocasia esculenta</name>
    <name type="common">Wild taro</name>
    <name type="synonym">Arum esculentum</name>
    <dbReference type="NCBI Taxonomy" id="4460"/>
    <lineage>
        <taxon>Eukaryota</taxon>
        <taxon>Viridiplantae</taxon>
        <taxon>Streptophyta</taxon>
        <taxon>Embryophyta</taxon>
        <taxon>Tracheophyta</taxon>
        <taxon>Spermatophyta</taxon>
        <taxon>Magnoliopsida</taxon>
        <taxon>Liliopsida</taxon>
        <taxon>Araceae</taxon>
        <taxon>Aroideae</taxon>
        <taxon>Colocasieae</taxon>
        <taxon>Colocasia</taxon>
    </lineage>
</organism>
<dbReference type="InterPro" id="IPR045851">
    <property type="entry name" value="AMP-bd_C_sf"/>
</dbReference>
<dbReference type="FunFam" id="3.30.300.30:FF:000007">
    <property type="entry name" value="4-coumarate--CoA ligase 2"/>
    <property type="match status" value="1"/>
</dbReference>
<dbReference type="EC" id="6.2.1.12" evidence="2"/>
<evidence type="ECO:0000256" key="2">
    <source>
        <dbReference type="ARBA" id="ARBA00012959"/>
    </source>
</evidence>
<dbReference type="GO" id="GO:0005524">
    <property type="term" value="F:ATP binding"/>
    <property type="evidence" value="ECO:0007669"/>
    <property type="project" value="UniProtKB-KW"/>
</dbReference>
<keyword evidence="6" id="KW-0472">Membrane</keyword>
<keyword evidence="3" id="KW-0436">Ligase</keyword>
<reference evidence="9" key="1">
    <citation type="submission" date="2017-07" db="EMBL/GenBank/DDBJ databases">
        <title>Taro Niue Genome Assembly and Annotation.</title>
        <authorList>
            <person name="Atibalentja N."/>
            <person name="Keating K."/>
            <person name="Fields C.J."/>
        </authorList>
    </citation>
    <scope>NUCLEOTIDE SEQUENCE</scope>
    <source>
        <strain evidence="9">Niue_2</strain>
        <tissue evidence="9">Leaf</tissue>
    </source>
</reference>
<gene>
    <name evidence="9" type="ORF">Taro_003621</name>
</gene>
<dbReference type="Gene3D" id="3.40.50.12780">
    <property type="entry name" value="N-terminal domain of ligase-like"/>
    <property type="match status" value="1"/>
</dbReference>
<keyword evidence="10" id="KW-1185">Reference proteome</keyword>
<dbReference type="GO" id="GO:0106290">
    <property type="term" value="F:trans-cinnamate-CoA ligase activity"/>
    <property type="evidence" value="ECO:0007669"/>
    <property type="project" value="UniProtKB-ARBA"/>
</dbReference>
<evidence type="ECO:0000256" key="4">
    <source>
        <dbReference type="ARBA" id="ARBA00022840"/>
    </source>
</evidence>
<name>A0A843TMK9_COLES</name>
<dbReference type="GO" id="GO:0009698">
    <property type="term" value="P:phenylpropanoid metabolic process"/>
    <property type="evidence" value="ECO:0007669"/>
    <property type="project" value="UniProtKB-ARBA"/>
</dbReference>
<dbReference type="PANTHER" id="PTHR24096">
    <property type="entry name" value="LONG-CHAIN-FATTY-ACID--COA LIGASE"/>
    <property type="match status" value="1"/>
</dbReference>
<evidence type="ECO:0000259" key="7">
    <source>
        <dbReference type="Pfam" id="PF00501"/>
    </source>
</evidence>
<dbReference type="InterPro" id="IPR025110">
    <property type="entry name" value="AMP-bd_C"/>
</dbReference>
<keyword evidence="6" id="KW-0812">Transmembrane</keyword>
<protein>
    <recommendedName>
        <fullName evidence="2">4-coumarate--CoA ligase</fullName>
        <ecNumber evidence="2">6.2.1.12</ecNumber>
    </recommendedName>
</protein>
<comment type="catalytic activity">
    <reaction evidence="5">
        <text>(E)-4-coumarate + ATP + CoA = (E)-4-coumaroyl-CoA + AMP + diphosphate</text>
        <dbReference type="Rhea" id="RHEA:19641"/>
        <dbReference type="ChEBI" id="CHEBI:12876"/>
        <dbReference type="ChEBI" id="CHEBI:30616"/>
        <dbReference type="ChEBI" id="CHEBI:33019"/>
        <dbReference type="ChEBI" id="CHEBI:57287"/>
        <dbReference type="ChEBI" id="CHEBI:85008"/>
        <dbReference type="ChEBI" id="CHEBI:456215"/>
        <dbReference type="EC" id="6.2.1.12"/>
    </reaction>
    <physiologicalReaction direction="left-to-right" evidence="5">
        <dbReference type="Rhea" id="RHEA:19642"/>
    </physiologicalReaction>
</comment>
<feature type="domain" description="AMP-binding enzyme C-terminal" evidence="8">
    <location>
        <begin position="464"/>
        <end position="539"/>
    </location>
</feature>
<evidence type="ECO:0000256" key="3">
    <source>
        <dbReference type="ARBA" id="ARBA00022598"/>
    </source>
</evidence>
<keyword evidence="4" id="KW-0067">ATP-binding</keyword>
<dbReference type="Pfam" id="PF00501">
    <property type="entry name" value="AMP-binding"/>
    <property type="match status" value="1"/>
</dbReference>
<evidence type="ECO:0000256" key="5">
    <source>
        <dbReference type="ARBA" id="ARBA00034252"/>
    </source>
</evidence>
<dbReference type="OrthoDB" id="10253869at2759"/>
<dbReference type="GO" id="GO:0005777">
    <property type="term" value="C:peroxisome"/>
    <property type="evidence" value="ECO:0007669"/>
    <property type="project" value="TreeGrafter"/>
</dbReference>